<feature type="signal peptide" evidence="1">
    <location>
        <begin position="1"/>
        <end position="19"/>
    </location>
</feature>
<dbReference type="Proteomes" id="UP000053750">
    <property type="component" value="Unassembled WGS sequence"/>
</dbReference>
<keyword evidence="1" id="KW-0732">Signal</keyword>
<evidence type="ECO:0008006" key="4">
    <source>
        <dbReference type="Google" id="ProtNLM"/>
    </source>
</evidence>
<accession>A0A9W5W643</accession>
<protein>
    <recommendedName>
        <fullName evidence="4">Lipoprotein</fullName>
    </recommendedName>
</protein>
<dbReference type="OrthoDB" id="2657915at2"/>
<evidence type="ECO:0000256" key="1">
    <source>
        <dbReference type="SAM" id="SignalP"/>
    </source>
</evidence>
<evidence type="ECO:0000313" key="2">
    <source>
        <dbReference type="EMBL" id="EXX85314.1"/>
    </source>
</evidence>
<proteinExistence type="predicted"/>
<organism evidence="2 3">
    <name type="scientific">Paenibacillus darwinianus</name>
    <dbReference type="NCBI Taxonomy" id="1380763"/>
    <lineage>
        <taxon>Bacteria</taxon>
        <taxon>Bacillati</taxon>
        <taxon>Bacillota</taxon>
        <taxon>Bacilli</taxon>
        <taxon>Bacillales</taxon>
        <taxon>Paenibacillaceae</taxon>
        <taxon>Paenibacillus</taxon>
    </lineage>
</organism>
<comment type="caution">
    <text evidence="2">The sequence shown here is derived from an EMBL/GenBank/DDBJ whole genome shotgun (WGS) entry which is preliminary data.</text>
</comment>
<feature type="chain" id="PRO_5040864199" description="Lipoprotein" evidence="1">
    <location>
        <begin position="20"/>
        <end position="350"/>
    </location>
</feature>
<dbReference type="PROSITE" id="PS51257">
    <property type="entry name" value="PROKAR_LIPOPROTEIN"/>
    <property type="match status" value="1"/>
</dbReference>
<sequence>MKRLMQVVLLISAAMVVLAGCSTAKAPKEAIETAFTKSMEMNSYTFTSALAVDKLELPASLLEGMDPSMVDMVKNATLNIDGVYQADPMQMEMTLKLDLRGDMAFSLNVLMILTQDKMWVKIPQIPGFPLGDAAGKFVEIDMKQLAEEQGVGVPELDINKQRKMTEDMAGIFFKHFDEKTYFTEVKKDEVAGLPEDVKPNQIVKFNVTQETFEPLVMTIVDKVAPEIIDLLLNNEDYRKTFQLEKADLEQAKKDLAEGDRSELRKGLDEFKKNAKVNDLSLTTAIVDELPVYQVAKADLDYTQEGETAKAGLTFTTRYSNINEKVEFPIGIPKDAMSMEELMNSFMGPAL</sequence>
<dbReference type="EMBL" id="JFHU01000232">
    <property type="protein sequence ID" value="EXX85314.1"/>
    <property type="molecule type" value="Genomic_DNA"/>
</dbReference>
<reference evidence="2 3" key="1">
    <citation type="submission" date="2014-02" db="EMBL/GenBank/DDBJ databases">
        <title>Genome sequence of Paenibacillus darwinianus reveals adaptive mechanisms for survival in Antarctic soils.</title>
        <authorList>
            <person name="Dsouza M."/>
            <person name="Taylor M.W."/>
            <person name="Turner S.J."/>
            <person name="Aislabie J."/>
        </authorList>
    </citation>
    <scope>NUCLEOTIDE SEQUENCE [LARGE SCALE GENOMIC DNA]</scope>
    <source>
        <strain evidence="2 3">CE1</strain>
    </source>
</reference>
<dbReference type="RefSeq" id="WP_051588036.1">
    <property type="nucleotide sequence ID" value="NZ_KK082169.1"/>
</dbReference>
<keyword evidence="3" id="KW-1185">Reference proteome</keyword>
<dbReference type="AlphaFoldDB" id="A0A9W5W643"/>
<evidence type="ECO:0000313" key="3">
    <source>
        <dbReference type="Proteomes" id="UP000053750"/>
    </source>
</evidence>
<gene>
    <name evidence="2" type="ORF">BG53_08910</name>
</gene>
<name>A0A9W5W643_9BACL</name>